<feature type="chain" id="PRO_5020245723" description="Entericidin" evidence="2">
    <location>
        <begin position="18"/>
        <end position="67"/>
    </location>
</feature>
<evidence type="ECO:0000256" key="2">
    <source>
        <dbReference type="SAM" id="SignalP"/>
    </source>
</evidence>
<comment type="caution">
    <text evidence="3">The sequence shown here is derived from an EMBL/GenBank/DDBJ whole genome shotgun (WGS) entry which is preliminary data.</text>
</comment>
<dbReference type="PROSITE" id="PS51257">
    <property type="entry name" value="PROKAR_LIPOPROTEIN"/>
    <property type="match status" value="1"/>
</dbReference>
<accession>A0A4Q5LGN7</accession>
<evidence type="ECO:0000313" key="3">
    <source>
        <dbReference type="EMBL" id="RYU82845.1"/>
    </source>
</evidence>
<reference evidence="3 4" key="1">
    <citation type="submission" date="2019-02" db="EMBL/GenBank/DDBJ databases">
        <title>Bacterial novel species isolated from soil.</title>
        <authorList>
            <person name="Jung H.-Y."/>
        </authorList>
    </citation>
    <scope>NUCLEOTIDE SEQUENCE [LARGE SCALE GENOMIC DNA]</scope>
    <source>
        <strain evidence="3 4">1-3-3-3</strain>
    </source>
</reference>
<keyword evidence="4" id="KW-1185">Reference proteome</keyword>
<feature type="compositionally biased region" description="Basic and acidic residues" evidence="1">
    <location>
        <begin position="33"/>
        <end position="47"/>
    </location>
</feature>
<dbReference type="AlphaFoldDB" id="A0A4Q5LGN7"/>
<keyword evidence="2" id="KW-0732">Signal</keyword>
<gene>
    <name evidence="3" type="ORF">EWM57_03920</name>
</gene>
<dbReference type="RefSeq" id="WP_129919827.1">
    <property type="nucleotide sequence ID" value="NZ_SEWE01000005.1"/>
</dbReference>
<name>A0A4Q5LGN7_9BACT</name>
<organism evidence="3 4">
    <name type="scientific">Hymenobacter persicinus</name>
    <dbReference type="NCBI Taxonomy" id="2025506"/>
    <lineage>
        <taxon>Bacteria</taxon>
        <taxon>Pseudomonadati</taxon>
        <taxon>Bacteroidota</taxon>
        <taxon>Cytophagia</taxon>
        <taxon>Cytophagales</taxon>
        <taxon>Hymenobacteraceae</taxon>
        <taxon>Hymenobacter</taxon>
    </lineage>
</organism>
<dbReference type="Proteomes" id="UP000294155">
    <property type="component" value="Unassembled WGS sequence"/>
</dbReference>
<protein>
    <recommendedName>
        <fullName evidence="5">Entericidin</fullName>
    </recommendedName>
</protein>
<feature type="signal peptide" evidence="2">
    <location>
        <begin position="1"/>
        <end position="17"/>
    </location>
</feature>
<evidence type="ECO:0000313" key="4">
    <source>
        <dbReference type="Proteomes" id="UP000294155"/>
    </source>
</evidence>
<evidence type="ECO:0008006" key="5">
    <source>
        <dbReference type="Google" id="ProtNLM"/>
    </source>
</evidence>
<proteinExistence type="predicted"/>
<sequence length="67" mass="6703">MKKLLFLALAAASFSLAACEPGGSKLEGTSDGSVHDGTVDAGIRRQDTASTMPNGSGGMAMDTTVAK</sequence>
<dbReference type="EMBL" id="SEWE01000005">
    <property type="protein sequence ID" value="RYU82845.1"/>
    <property type="molecule type" value="Genomic_DNA"/>
</dbReference>
<feature type="region of interest" description="Disordered" evidence="1">
    <location>
        <begin position="22"/>
        <end position="67"/>
    </location>
</feature>
<evidence type="ECO:0000256" key="1">
    <source>
        <dbReference type="SAM" id="MobiDB-lite"/>
    </source>
</evidence>